<gene>
    <name evidence="2" type="ORF">NDU88_005994</name>
</gene>
<dbReference type="Proteomes" id="UP001066276">
    <property type="component" value="Chromosome 1_1"/>
</dbReference>
<protein>
    <recommendedName>
        <fullName evidence="4">Secreted protein</fullName>
    </recommendedName>
</protein>
<comment type="caution">
    <text evidence="2">The sequence shown here is derived from an EMBL/GenBank/DDBJ whole genome shotgun (WGS) entry which is preliminary data.</text>
</comment>
<evidence type="ECO:0000313" key="3">
    <source>
        <dbReference type="Proteomes" id="UP001066276"/>
    </source>
</evidence>
<feature type="signal peptide" evidence="1">
    <location>
        <begin position="1"/>
        <end position="16"/>
    </location>
</feature>
<accession>A0AAV7WYN8</accession>
<evidence type="ECO:0000256" key="1">
    <source>
        <dbReference type="SAM" id="SignalP"/>
    </source>
</evidence>
<sequence length="101" mass="10582">MGAFPVLAAWWRAAAGVSSVGLRCRAWPAGRGQSRWTEGTRVETLGPKVSAVRWALAVGLRTAEGLVWGWTGLWGLELGPPPGVAADREFTYSGGSPCGTA</sequence>
<reference evidence="2" key="1">
    <citation type="journal article" date="2022" name="bioRxiv">
        <title>Sequencing and chromosome-scale assembly of the giantPleurodeles waltlgenome.</title>
        <authorList>
            <person name="Brown T."/>
            <person name="Elewa A."/>
            <person name="Iarovenko S."/>
            <person name="Subramanian E."/>
            <person name="Araus A.J."/>
            <person name="Petzold A."/>
            <person name="Susuki M."/>
            <person name="Suzuki K.-i.T."/>
            <person name="Hayashi T."/>
            <person name="Toyoda A."/>
            <person name="Oliveira C."/>
            <person name="Osipova E."/>
            <person name="Leigh N.D."/>
            <person name="Simon A."/>
            <person name="Yun M.H."/>
        </authorList>
    </citation>
    <scope>NUCLEOTIDE SEQUENCE</scope>
    <source>
        <strain evidence="2">20211129_DDA</strain>
        <tissue evidence="2">Liver</tissue>
    </source>
</reference>
<keyword evidence="1" id="KW-0732">Signal</keyword>
<keyword evidence="3" id="KW-1185">Reference proteome</keyword>
<dbReference type="AlphaFoldDB" id="A0AAV7WYN8"/>
<proteinExistence type="predicted"/>
<evidence type="ECO:0000313" key="2">
    <source>
        <dbReference type="EMBL" id="KAJ1218414.1"/>
    </source>
</evidence>
<name>A0AAV7WYN8_PLEWA</name>
<organism evidence="2 3">
    <name type="scientific">Pleurodeles waltl</name>
    <name type="common">Iberian ribbed newt</name>
    <dbReference type="NCBI Taxonomy" id="8319"/>
    <lineage>
        <taxon>Eukaryota</taxon>
        <taxon>Metazoa</taxon>
        <taxon>Chordata</taxon>
        <taxon>Craniata</taxon>
        <taxon>Vertebrata</taxon>
        <taxon>Euteleostomi</taxon>
        <taxon>Amphibia</taxon>
        <taxon>Batrachia</taxon>
        <taxon>Caudata</taxon>
        <taxon>Salamandroidea</taxon>
        <taxon>Salamandridae</taxon>
        <taxon>Pleurodelinae</taxon>
        <taxon>Pleurodeles</taxon>
    </lineage>
</organism>
<dbReference type="EMBL" id="JANPWB010000001">
    <property type="protein sequence ID" value="KAJ1218414.1"/>
    <property type="molecule type" value="Genomic_DNA"/>
</dbReference>
<evidence type="ECO:0008006" key="4">
    <source>
        <dbReference type="Google" id="ProtNLM"/>
    </source>
</evidence>
<feature type="chain" id="PRO_5043877193" description="Secreted protein" evidence="1">
    <location>
        <begin position="17"/>
        <end position="101"/>
    </location>
</feature>